<feature type="non-terminal residue" evidence="1">
    <location>
        <position position="283"/>
    </location>
</feature>
<feature type="non-terminal residue" evidence="1">
    <location>
        <position position="1"/>
    </location>
</feature>
<organism evidence="1">
    <name type="scientific">marine metagenome</name>
    <dbReference type="NCBI Taxonomy" id="408172"/>
    <lineage>
        <taxon>unclassified sequences</taxon>
        <taxon>metagenomes</taxon>
        <taxon>ecological metagenomes</taxon>
    </lineage>
</organism>
<evidence type="ECO:0000313" key="1">
    <source>
        <dbReference type="EMBL" id="SVD48592.1"/>
    </source>
</evidence>
<proteinExistence type="predicted"/>
<protein>
    <submittedName>
        <fullName evidence="1">Uncharacterized protein</fullName>
    </submittedName>
</protein>
<accession>A0A382VQ26</accession>
<gene>
    <name evidence="1" type="ORF">METZ01_LOCUS401446</name>
</gene>
<name>A0A382VQ26_9ZZZZ</name>
<dbReference type="AlphaFoldDB" id="A0A382VQ26"/>
<dbReference type="EMBL" id="UINC01153719">
    <property type="protein sequence ID" value="SVD48592.1"/>
    <property type="molecule type" value="Genomic_DNA"/>
</dbReference>
<reference evidence="1" key="1">
    <citation type="submission" date="2018-05" db="EMBL/GenBank/DDBJ databases">
        <authorList>
            <person name="Lanie J.A."/>
            <person name="Ng W.-L."/>
            <person name="Kazmierczak K.M."/>
            <person name="Andrzejewski T.M."/>
            <person name="Davidsen T.M."/>
            <person name="Wayne K.J."/>
            <person name="Tettelin H."/>
            <person name="Glass J.I."/>
            <person name="Rusch D."/>
            <person name="Podicherti R."/>
            <person name="Tsui H.-C.T."/>
            <person name="Winkler M.E."/>
        </authorList>
    </citation>
    <scope>NUCLEOTIDE SEQUENCE</scope>
</reference>
<sequence length="283" mass="31002">TDSVDVWRNDVLKLLHPAGYKLFGEVLIENLLNTQMFDRGLNNINTADASGMSTYREVTFFFESFITGLQVSMGEAFVEVEAQIDSLIAALETFAEITIKGGSTQTYTTSRYNASNSIPAEMFSTLFVKDVGSVSVGNTTTVTTSTPHYFREDDLVSLDDFVGTNVSLINGKMYKATAIGDNPATNNTFVLKEVDETVNLVIDSSEGANQGDNLTLEDETTTLSYEDRRVDTTGMSITTQGRVFRSGKRASSGILIDMYSSEYIEGIKTKKIHGYLHTSAADL</sequence>